<evidence type="ECO:0000256" key="1">
    <source>
        <dbReference type="SAM" id="SignalP"/>
    </source>
</evidence>
<dbReference type="Pfam" id="PF22701">
    <property type="entry name" value="Mala_s_1-like"/>
    <property type="match status" value="1"/>
</dbReference>
<dbReference type="Proteomes" id="UP000245942">
    <property type="component" value="Unassembled WGS sequence"/>
</dbReference>
<keyword evidence="3" id="KW-1185">Reference proteome</keyword>
<reference evidence="2 3" key="1">
    <citation type="journal article" date="2018" name="Mol. Biol. Evol.">
        <title>Broad Genomic Sampling Reveals a Smut Pathogenic Ancestry of the Fungal Clade Ustilaginomycotina.</title>
        <authorList>
            <person name="Kijpornyongpan T."/>
            <person name="Mondo S.J."/>
            <person name="Barry K."/>
            <person name="Sandor L."/>
            <person name="Lee J."/>
            <person name="Lipzen A."/>
            <person name="Pangilinan J."/>
            <person name="LaButti K."/>
            <person name="Hainaut M."/>
            <person name="Henrissat B."/>
            <person name="Grigoriev I.V."/>
            <person name="Spatafora J.W."/>
            <person name="Aime M.C."/>
        </authorList>
    </citation>
    <scope>NUCLEOTIDE SEQUENCE [LARGE SCALE GENOMIC DNA]</scope>
    <source>
        <strain evidence="2 3">MCA 4718</strain>
    </source>
</reference>
<name>A0A316U4A3_9BASI</name>
<protein>
    <submittedName>
        <fullName evidence="2">Uncharacterized protein</fullName>
    </submittedName>
</protein>
<dbReference type="OrthoDB" id="4434395at2759"/>
<feature type="signal peptide" evidence="1">
    <location>
        <begin position="1"/>
        <end position="23"/>
    </location>
</feature>
<evidence type="ECO:0000313" key="3">
    <source>
        <dbReference type="Proteomes" id="UP000245942"/>
    </source>
</evidence>
<dbReference type="RefSeq" id="XP_025346798.1">
    <property type="nucleotide sequence ID" value="XM_025492813.1"/>
</dbReference>
<dbReference type="CDD" id="cd12811">
    <property type="entry name" value="MALA"/>
    <property type="match status" value="1"/>
</dbReference>
<dbReference type="EMBL" id="KZ819330">
    <property type="protein sequence ID" value="PWN19638.1"/>
    <property type="molecule type" value="Genomic_DNA"/>
</dbReference>
<gene>
    <name evidence="2" type="ORF">BCV69DRAFT_283751</name>
</gene>
<dbReference type="AlphaFoldDB" id="A0A316U4A3"/>
<keyword evidence="1" id="KW-0732">Signal</keyword>
<organism evidence="2 3">
    <name type="scientific">Pseudomicrostroma glucosiphilum</name>
    <dbReference type="NCBI Taxonomy" id="1684307"/>
    <lineage>
        <taxon>Eukaryota</taxon>
        <taxon>Fungi</taxon>
        <taxon>Dikarya</taxon>
        <taxon>Basidiomycota</taxon>
        <taxon>Ustilaginomycotina</taxon>
        <taxon>Exobasidiomycetes</taxon>
        <taxon>Microstromatales</taxon>
        <taxon>Microstromatales incertae sedis</taxon>
        <taxon>Pseudomicrostroma</taxon>
    </lineage>
</organism>
<sequence>MKLTTSLVAIAATLSALATPTHAAEPAEAPAVFNVKAKNLSPEDCAFDIGNEQWYQSNLYRGKIHVAGLDGSSFSVSIPQISSDQPFDTPYQLAGLSLNNRTAPTRLYAVAKDEKAFRFKSSDPTQSVSKLGPNRFVAYDLPLTTKSQPAWSIRLDRVQDRLKKKLGGKNRPFGPVDSVQDSKGNSYVVFALGAPAIAKISPSGEAVQAWAWETPKSSRAPRVGYTGLAYDADSNRLIAYGGPRVLTMFDLSSATPSKPIAVKIEGDLSVSDLTSAEKINLVPSTDDTGSRLLATNAPNVYSFRSTSTSNPWSTVSFKSYSRNKFNSNGLTTVCEANFRNANGTRERQIYGQGAYFGEGAYSSRTEWPMYELPARLLTA</sequence>
<evidence type="ECO:0000313" key="2">
    <source>
        <dbReference type="EMBL" id="PWN19638.1"/>
    </source>
</evidence>
<proteinExistence type="predicted"/>
<accession>A0A316U4A3</accession>
<dbReference type="STRING" id="1684307.A0A316U4A3"/>
<dbReference type="SUPFAM" id="SSF63825">
    <property type="entry name" value="YWTD domain"/>
    <property type="match status" value="1"/>
</dbReference>
<dbReference type="InterPro" id="IPR054550">
    <property type="entry name" value="Mala_s_1-like"/>
</dbReference>
<feature type="chain" id="PRO_5016447295" evidence="1">
    <location>
        <begin position="24"/>
        <end position="379"/>
    </location>
</feature>
<dbReference type="GeneID" id="37014547"/>